<organism evidence="2 3">
    <name type="scientific">Halpernia frigidisoli</name>
    <dbReference type="NCBI Taxonomy" id="1125876"/>
    <lineage>
        <taxon>Bacteria</taxon>
        <taxon>Pseudomonadati</taxon>
        <taxon>Bacteroidota</taxon>
        <taxon>Flavobacteriia</taxon>
        <taxon>Flavobacteriales</taxon>
        <taxon>Weeksellaceae</taxon>
        <taxon>Chryseobacterium group</taxon>
        <taxon>Halpernia</taxon>
    </lineage>
</organism>
<feature type="chain" id="PRO_5011629968" evidence="1">
    <location>
        <begin position="23"/>
        <end position="134"/>
    </location>
</feature>
<dbReference type="EMBL" id="FOQT01000002">
    <property type="protein sequence ID" value="SFI05547.1"/>
    <property type="molecule type" value="Genomic_DNA"/>
</dbReference>
<keyword evidence="1" id="KW-0732">Signal</keyword>
<gene>
    <name evidence="2" type="ORF">SAMN05443292_1119</name>
</gene>
<protein>
    <submittedName>
        <fullName evidence="2">Uncharacterized protein</fullName>
    </submittedName>
</protein>
<evidence type="ECO:0000313" key="2">
    <source>
        <dbReference type="EMBL" id="SFI05547.1"/>
    </source>
</evidence>
<dbReference type="STRING" id="1125876.SAMN05443292_1119"/>
<feature type="signal peptide" evidence="1">
    <location>
        <begin position="1"/>
        <end position="22"/>
    </location>
</feature>
<name>A0A1I3F2W4_9FLAO</name>
<accession>A0A1I3F2W4</accession>
<sequence>MKTTKTFLLLLFLFLGFNTLSAQLENTVWKGTFMVPTPIESVLEFGKDTVNLKFAEGFVINSNSDEELTEKMSYKIDKDTIAFQKISGGSPCDAKAVGVYRFQLNDNKLSLAMIKDDCVERSSAFPEEPMTAVK</sequence>
<evidence type="ECO:0000313" key="3">
    <source>
        <dbReference type="Proteomes" id="UP000198931"/>
    </source>
</evidence>
<keyword evidence="3" id="KW-1185">Reference proteome</keyword>
<dbReference type="Proteomes" id="UP000198931">
    <property type="component" value="Unassembled WGS sequence"/>
</dbReference>
<dbReference type="AlphaFoldDB" id="A0A1I3F2W4"/>
<dbReference type="OrthoDB" id="1260349at2"/>
<dbReference type="RefSeq" id="WP_090079171.1">
    <property type="nucleotide sequence ID" value="NZ_FOQT01000002.1"/>
</dbReference>
<reference evidence="2 3" key="1">
    <citation type="submission" date="2016-10" db="EMBL/GenBank/DDBJ databases">
        <authorList>
            <person name="de Groot N.N."/>
        </authorList>
    </citation>
    <scope>NUCLEOTIDE SEQUENCE [LARGE SCALE GENOMIC DNA]</scope>
    <source>
        <strain evidence="2 3">DSM 26000</strain>
    </source>
</reference>
<proteinExistence type="predicted"/>
<evidence type="ECO:0000256" key="1">
    <source>
        <dbReference type="SAM" id="SignalP"/>
    </source>
</evidence>